<keyword evidence="8" id="KW-1185">Reference proteome</keyword>
<dbReference type="EMBL" id="AAOT01000033">
    <property type="protein sequence ID" value="EAR50245.1"/>
    <property type="molecule type" value="Genomic_DNA"/>
</dbReference>
<dbReference type="GO" id="GO:0055085">
    <property type="term" value="P:transmembrane transport"/>
    <property type="evidence" value="ECO:0007669"/>
    <property type="project" value="UniProtKB-ARBA"/>
</dbReference>
<dbReference type="InterPro" id="IPR003593">
    <property type="entry name" value="AAA+_ATPase"/>
</dbReference>
<dbReference type="FunFam" id="3.40.50.300:FF:000016">
    <property type="entry name" value="Oligopeptide ABC transporter ATP-binding component"/>
    <property type="match status" value="1"/>
</dbReference>
<dbReference type="STRING" id="314256.OG2516_12724"/>
<dbReference type="InterPro" id="IPR013563">
    <property type="entry name" value="Oligopep_ABC_C"/>
</dbReference>
<dbReference type="Pfam" id="PF00005">
    <property type="entry name" value="ABC_tran"/>
    <property type="match status" value="1"/>
</dbReference>
<dbReference type="OrthoDB" id="9815712at2"/>
<evidence type="ECO:0000313" key="7">
    <source>
        <dbReference type="EMBL" id="EAR50245.1"/>
    </source>
</evidence>
<gene>
    <name evidence="7" type="ORF">OG2516_12724</name>
</gene>
<keyword evidence="4" id="KW-0547">Nucleotide-binding</keyword>
<dbReference type="GO" id="GO:0005524">
    <property type="term" value="F:ATP binding"/>
    <property type="evidence" value="ECO:0007669"/>
    <property type="project" value="UniProtKB-KW"/>
</dbReference>
<dbReference type="PANTHER" id="PTHR43776:SF7">
    <property type="entry name" value="D,D-DIPEPTIDE TRANSPORT ATP-BINDING PROTEIN DDPF-RELATED"/>
    <property type="match status" value="1"/>
</dbReference>
<dbReference type="NCBIfam" id="TIGR01727">
    <property type="entry name" value="oligo_HPY"/>
    <property type="match status" value="1"/>
</dbReference>
<dbReference type="InterPro" id="IPR050319">
    <property type="entry name" value="ABC_transp_ATP-bind"/>
</dbReference>
<dbReference type="RefSeq" id="WP_007256052.1">
    <property type="nucleotide sequence ID" value="NZ_CH724108.1"/>
</dbReference>
<reference evidence="7 8" key="1">
    <citation type="journal article" date="2010" name="J. Bacteriol.">
        <title>Genome sequences of Oceanicola granulosus HTCC2516(T) and Oceanicola batsensis HTCC2597(TDelta).</title>
        <authorList>
            <person name="Thrash J.C."/>
            <person name="Cho J.C."/>
            <person name="Vergin K.L."/>
            <person name="Giovannoni S.J."/>
        </authorList>
    </citation>
    <scope>NUCLEOTIDE SEQUENCE [LARGE SCALE GENOMIC DNA]</scope>
    <source>
        <strain evidence="8">ATCC BAA-861 / DSM 15982 / KCTC 12143 / HTCC2516</strain>
    </source>
</reference>
<dbReference type="Proteomes" id="UP000003635">
    <property type="component" value="Unassembled WGS sequence"/>
</dbReference>
<dbReference type="Gene3D" id="3.40.50.300">
    <property type="entry name" value="P-loop containing nucleotide triphosphate hydrolases"/>
    <property type="match status" value="1"/>
</dbReference>
<dbReference type="GO" id="GO:0015833">
    <property type="term" value="P:peptide transport"/>
    <property type="evidence" value="ECO:0007669"/>
    <property type="project" value="InterPro"/>
</dbReference>
<dbReference type="Pfam" id="PF08352">
    <property type="entry name" value="oligo_HPY"/>
    <property type="match status" value="1"/>
</dbReference>
<evidence type="ECO:0000256" key="3">
    <source>
        <dbReference type="ARBA" id="ARBA00022448"/>
    </source>
</evidence>
<dbReference type="InterPro" id="IPR003439">
    <property type="entry name" value="ABC_transporter-like_ATP-bd"/>
</dbReference>
<dbReference type="eggNOG" id="COG4608">
    <property type="taxonomic scope" value="Bacteria"/>
</dbReference>
<evidence type="ECO:0000313" key="8">
    <source>
        <dbReference type="Proteomes" id="UP000003635"/>
    </source>
</evidence>
<dbReference type="GO" id="GO:0016887">
    <property type="term" value="F:ATP hydrolysis activity"/>
    <property type="evidence" value="ECO:0007669"/>
    <property type="project" value="InterPro"/>
</dbReference>
<organism evidence="7 8">
    <name type="scientific">Oceanicola granulosus (strain ATCC BAA-861 / DSM 15982 / KCTC 12143 / HTCC2516)</name>
    <dbReference type="NCBI Taxonomy" id="314256"/>
    <lineage>
        <taxon>Bacteria</taxon>
        <taxon>Pseudomonadati</taxon>
        <taxon>Pseudomonadota</taxon>
        <taxon>Alphaproteobacteria</taxon>
        <taxon>Rhodobacterales</taxon>
        <taxon>Roseobacteraceae</taxon>
        <taxon>Oceanicola</taxon>
    </lineage>
</organism>
<comment type="subcellular location">
    <subcellularLocation>
        <location evidence="1">Cell inner membrane</location>
        <topology evidence="1">Peripheral membrane protein</topology>
    </subcellularLocation>
</comment>
<dbReference type="CDD" id="cd03257">
    <property type="entry name" value="ABC_NikE_OppD_transporters"/>
    <property type="match status" value="1"/>
</dbReference>
<evidence type="ECO:0000256" key="1">
    <source>
        <dbReference type="ARBA" id="ARBA00004417"/>
    </source>
</evidence>
<sequence>MNAVAHLGTDTHPTAPAQEEDVLVRVSGLSKHFGTGGGLFTAAAAPVRAVEDVSLTVNRGEVVGVVGESGSGKSTLGRLVLRLLDPTAGRVIFEDEDITDLRGAALRGFRRRFQMIFQDPLASLNPRMTVGDALIEPMQLHFKLSRKEAAARAVELLEQVGLSASDMRRYPRSFSGGQGQRVAIARALASEPKFIVADEPVSALDVSIQAEVVTLLQRLQKDLGLAMLFISHDLSVVEVIADRVVVLYLGRVMEVAPTEALYRTPAHPYTAALLEAVPGTSRSGEPLKGEIPSPSNPPSGCVFRTRCPFALDACAADVPALRDVGPGHQKACIRDDLDL</sequence>
<name>Q2CC36_OCEGH</name>
<dbReference type="PROSITE" id="PS50893">
    <property type="entry name" value="ABC_TRANSPORTER_2"/>
    <property type="match status" value="1"/>
</dbReference>
<dbReference type="SUPFAM" id="SSF52540">
    <property type="entry name" value="P-loop containing nucleoside triphosphate hydrolases"/>
    <property type="match status" value="1"/>
</dbReference>
<accession>Q2CC36</accession>
<evidence type="ECO:0000256" key="2">
    <source>
        <dbReference type="ARBA" id="ARBA00005417"/>
    </source>
</evidence>
<dbReference type="GO" id="GO:0005886">
    <property type="term" value="C:plasma membrane"/>
    <property type="evidence" value="ECO:0007669"/>
    <property type="project" value="UniProtKB-SubCell"/>
</dbReference>
<comment type="similarity">
    <text evidence="2">Belongs to the ABC transporter superfamily.</text>
</comment>
<feature type="domain" description="ABC transporter" evidence="6">
    <location>
        <begin position="24"/>
        <end position="274"/>
    </location>
</feature>
<evidence type="ECO:0000256" key="4">
    <source>
        <dbReference type="ARBA" id="ARBA00022741"/>
    </source>
</evidence>
<keyword evidence="5 7" id="KW-0067">ATP-binding</keyword>
<evidence type="ECO:0000256" key="5">
    <source>
        <dbReference type="ARBA" id="ARBA00022840"/>
    </source>
</evidence>
<proteinExistence type="inferred from homology"/>
<keyword evidence="3" id="KW-0813">Transport</keyword>
<dbReference type="PANTHER" id="PTHR43776">
    <property type="entry name" value="TRANSPORT ATP-BINDING PROTEIN"/>
    <property type="match status" value="1"/>
</dbReference>
<protein>
    <submittedName>
        <fullName evidence="7">Peptide ABC transporter, ATP-binding protein</fullName>
    </submittedName>
</protein>
<dbReference type="AlphaFoldDB" id="Q2CC36"/>
<comment type="caution">
    <text evidence="7">The sequence shown here is derived from an EMBL/GenBank/DDBJ whole genome shotgun (WGS) entry which is preliminary data.</text>
</comment>
<dbReference type="SMART" id="SM00382">
    <property type="entry name" value="AAA"/>
    <property type="match status" value="1"/>
</dbReference>
<dbReference type="InterPro" id="IPR027417">
    <property type="entry name" value="P-loop_NTPase"/>
</dbReference>
<evidence type="ECO:0000259" key="6">
    <source>
        <dbReference type="PROSITE" id="PS50893"/>
    </source>
</evidence>
<dbReference type="HOGENOM" id="CLU_000604_1_23_5"/>